<protein>
    <submittedName>
        <fullName evidence="2">Uncharacterized protein</fullName>
    </submittedName>
</protein>
<dbReference type="EMBL" id="BAAAQD010000033">
    <property type="protein sequence ID" value="GAA1563750.1"/>
    <property type="molecule type" value="Genomic_DNA"/>
</dbReference>
<accession>A0ABP4NPD8</accession>
<reference evidence="3" key="1">
    <citation type="journal article" date="2019" name="Int. J. Syst. Evol. Microbiol.">
        <title>The Global Catalogue of Microorganisms (GCM) 10K type strain sequencing project: providing services to taxonomists for standard genome sequencing and annotation.</title>
        <authorList>
            <consortium name="The Broad Institute Genomics Platform"/>
            <consortium name="The Broad Institute Genome Sequencing Center for Infectious Disease"/>
            <person name="Wu L."/>
            <person name="Ma J."/>
        </authorList>
    </citation>
    <scope>NUCLEOTIDE SEQUENCE [LARGE SCALE GENOMIC DNA]</scope>
    <source>
        <strain evidence="3">JCM 15933</strain>
    </source>
</reference>
<organism evidence="2 3">
    <name type="scientific">Dactylosporangium maewongense</name>
    <dbReference type="NCBI Taxonomy" id="634393"/>
    <lineage>
        <taxon>Bacteria</taxon>
        <taxon>Bacillati</taxon>
        <taxon>Actinomycetota</taxon>
        <taxon>Actinomycetes</taxon>
        <taxon>Micromonosporales</taxon>
        <taxon>Micromonosporaceae</taxon>
        <taxon>Dactylosporangium</taxon>
    </lineage>
</organism>
<evidence type="ECO:0000256" key="1">
    <source>
        <dbReference type="SAM" id="MobiDB-lite"/>
    </source>
</evidence>
<proteinExistence type="predicted"/>
<name>A0ABP4NPD8_9ACTN</name>
<evidence type="ECO:0000313" key="2">
    <source>
        <dbReference type="EMBL" id="GAA1563750.1"/>
    </source>
</evidence>
<feature type="region of interest" description="Disordered" evidence="1">
    <location>
        <begin position="46"/>
        <end position="91"/>
    </location>
</feature>
<dbReference type="Proteomes" id="UP001501470">
    <property type="component" value="Unassembled WGS sequence"/>
</dbReference>
<evidence type="ECO:0000313" key="3">
    <source>
        <dbReference type="Proteomes" id="UP001501470"/>
    </source>
</evidence>
<keyword evidence="3" id="KW-1185">Reference proteome</keyword>
<gene>
    <name evidence="2" type="ORF">GCM10009827_101700</name>
</gene>
<sequence>MAPAGTFTSCNSPGRVEQVIAVVRLRRIAPGRTGWLRADAVPVEVRSTRGGTMDDKTTGPAAPADDTPGRNAAEPKAPGADARRGKHRRPRRRFWRFGWPVAGGRR</sequence>
<comment type="caution">
    <text evidence="2">The sequence shown here is derived from an EMBL/GenBank/DDBJ whole genome shotgun (WGS) entry which is preliminary data.</text>
</comment>